<dbReference type="KEGG" id="proo:MJB10_11865"/>
<dbReference type="InterPro" id="IPR016181">
    <property type="entry name" value="Acyl_CoA_acyltransferase"/>
</dbReference>
<evidence type="ECO:0000313" key="1">
    <source>
        <dbReference type="EMBL" id="WNR46752.1"/>
    </source>
</evidence>
<sequence length="58" mass="6820">MNIFQNHDIRLRTLELEDAALLVNWLSDPQVLAYYEGRDRSQDMASILEHQYKAKEIG</sequence>
<gene>
    <name evidence="1" type="ORF">MJB10_11865</name>
</gene>
<dbReference type="RefSeq" id="WP_314805077.1">
    <property type="nucleotide sequence ID" value="NZ_CP130319.1"/>
</dbReference>
<reference evidence="1" key="1">
    <citation type="submission" date="2022-02" db="EMBL/GenBank/DDBJ databases">
        <title>Paenibacillus sp. MBLB1832 Whole Genome Shotgun Sequencing.</title>
        <authorList>
            <person name="Hwang C.Y."/>
            <person name="Cho E.-S."/>
            <person name="Seo M.-J."/>
        </authorList>
    </citation>
    <scope>NUCLEOTIDE SEQUENCE</scope>
    <source>
        <strain evidence="1">MBLB1832</strain>
    </source>
</reference>
<dbReference type="AlphaFoldDB" id="A0AA96LT93"/>
<dbReference type="SUPFAM" id="SSF55729">
    <property type="entry name" value="Acyl-CoA N-acyltransferases (Nat)"/>
    <property type="match status" value="1"/>
</dbReference>
<dbReference type="Gene3D" id="3.40.630.30">
    <property type="match status" value="1"/>
</dbReference>
<dbReference type="Proteomes" id="UP001304650">
    <property type="component" value="Chromosome"/>
</dbReference>
<protein>
    <submittedName>
        <fullName evidence="1">Uncharacterized protein</fullName>
    </submittedName>
</protein>
<organism evidence="1 2">
    <name type="scientific">Paenibacillus roseopurpureus</name>
    <dbReference type="NCBI Taxonomy" id="2918901"/>
    <lineage>
        <taxon>Bacteria</taxon>
        <taxon>Bacillati</taxon>
        <taxon>Bacillota</taxon>
        <taxon>Bacilli</taxon>
        <taxon>Bacillales</taxon>
        <taxon>Paenibacillaceae</taxon>
        <taxon>Paenibacillus</taxon>
    </lineage>
</organism>
<proteinExistence type="predicted"/>
<evidence type="ECO:0000313" key="2">
    <source>
        <dbReference type="Proteomes" id="UP001304650"/>
    </source>
</evidence>
<keyword evidence="2" id="KW-1185">Reference proteome</keyword>
<accession>A0AA96LT93</accession>
<name>A0AA96LT93_9BACL</name>
<dbReference type="EMBL" id="CP130319">
    <property type="protein sequence ID" value="WNR46752.1"/>
    <property type="molecule type" value="Genomic_DNA"/>
</dbReference>